<comment type="caution">
    <text evidence="1">The sequence shown here is derived from an EMBL/GenBank/DDBJ whole genome shotgun (WGS) entry which is preliminary data.</text>
</comment>
<sequence length="112" mass="12325">MSIRTKVFQNMYQDSVFLMQLSAHISRLDGIEQGSVVMGTCPNLAQLRDVGLNYGCKAGPNDLVIAVRGEIAVCDVALGIAEERMSSKPEVVQVVAILFSNTSFYRRTKAER</sequence>
<evidence type="ECO:0000313" key="2">
    <source>
        <dbReference type="Proteomes" id="UP001620514"/>
    </source>
</evidence>
<organism evidence="1 2">
    <name type="scientific">Caballeronia udeis</name>
    <dbReference type="NCBI Taxonomy" id="1232866"/>
    <lineage>
        <taxon>Bacteria</taxon>
        <taxon>Pseudomonadati</taxon>
        <taxon>Pseudomonadota</taxon>
        <taxon>Betaproteobacteria</taxon>
        <taxon>Burkholderiales</taxon>
        <taxon>Burkholderiaceae</taxon>
        <taxon>Caballeronia</taxon>
    </lineage>
</organism>
<dbReference type="Proteomes" id="UP001620514">
    <property type="component" value="Unassembled WGS sequence"/>
</dbReference>
<protein>
    <submittedName>
        <fullName evidence="1">Uncharacterized protein</fullName>
    </submittedName>
</protein>
<name>A0ABW8MEI2_9BURK</name>
<dbReference type="EMBL" id="JBIYDN010000005">
    <property type="protein sequence ID" value="MFK4442089.1"/>
    <property type="molecule type" value="Genomic_DNA"/>
</dbReference>
<reference evidence="1 2" key="1">
    <citation type="submission" date="2024-10" db="EMBL/GenBank/DDBJ databases">
        <authorList>
            <person name="Deangelis K."/>
            <person name="Huntemann M."/>
            <person name="Clum A."/>
            <person name="Wang J."/>
            <person name="Palaniappan K."/>
            <person name="Ritter S."/>
            <person name="Chen I.-M."/>
            <person name="Stamatis D."/>
            <person name="Reddy T."/>
            <person name="O'Malley R."/>
            <person name="Daum C."/>
            <person name="Ng V."/>
            <person name="Ivanova N."/>
            <person name="Kyrpides N."/>
            <person name="Woyke T."/>
        </authorList>
    </citation>
    <scope>NUCLEOTIDE SEQUENCE [LARGE SCALE GENOMIC DNA]</scope>
    <source>
        <strain evidence="1 2">GAS97</strain>
    </source>
</reference>
<keyword evidence="2" id="KW-1185">Reference proteome</keyword>
<accession>A0ABW8MEI2</accession>
<gene>
    <name evidence="1" type="ORF">ABH943_002104</name>
</gene>
<evidence type="ECO:0000313" key="1">
    <source>
        <dbReference type="EMBL" id="MFK4442089.1"/>
    </source>
</evidence>
<reference evidence="1 2" key="2">
    <citation type="submission" date="2024-11" db="EMBL/GenBank/DDBJ databases">
        <title>Using genomics to understand microbial adaptation to soil warming.</title>
        <authorList>
            <person name="Deangelis K.M. PhD."/>
        </authorList>
    </citation>
    <scope>NUCLEOTIDE SEQUENCE [LARGE SCALE GENOMIC DNA]</scope>
    <source>
        <strain evidence="1 2">GAS97</strain>
    </source>
</reference>
<proteinExistence type="predicted"/>